<gene>
    <name evidence="1" type="ORF">XELAEV_18041648mg</name>
</gene>
<reference evidence="2" key="1">
    <citation type="journal article" date="2016" name="Nature">
        <title>Genome evolution in the allotetraploid frog Xenopus laevis.</title>
        <authorList>
            <person name="Session A.M."/>
            <person name="Uno Y."/>
            <person name="Kwon T."/>
            <person name="Chapman J.A."/>
            <person name="Toyoda A."/>
            <person name="Takahashi S."/>
            <person name="Fukui A."/>
            <person name="Hikosaka A."/>
            <person name="Suzuki A."/>
            <person name="Kondo M."/>
            <person name="van Heeringen S.J."/>
            <person name="Quigley I."/>
            <person name="Heinz S."/>
            <person name="Ogino H."/>
            <person name="Ochi H."/>
            <person name="Hellsten U."/>
            <person name="Lyons J.B."/>
            <person name="Simakov O."/>
            <person name="Putnam N."/>
            <person name="Stites J."/>
            <person name="Kuroki Y."/>
            <person name="Tanaka T."/>
            <person name="Michiue T."/>
            <person name="Watanabe M."/>
            <person name="Bogdanovic O."/>
            <person name="Lister R."/>
            <person name="Georgiou G."/>
            <person name="Paranjpe S.S."/>
            <person name="van Kruijsbergen I."/>
            <person name="Shu S."/>
            <person name="Carlson J."/>
            <person name="Kinoshita T."/>
            <person name="Ohta Y."/>
            <person name="Mawaribuchi S."/>
            <person name="Jenkins J."/>
            <person name="Grimwood J."/>
            <person name="Schmutz J."/>
            <person name="Mitros T."/>
            <person name="Mozaffari S.V."/>
            <person name="Suzuki Y."/>
            <person name="Haramoto Y."/>
            <person name="Yamamoto T.S."/>
            <person name="Takagi C."/>
            <person name="Heald R."/>
            <person name="Miller K."/>
            <person name="Haudenschild C."/>
            <person name="Kitzman J."/>
            <person name="Nakayama T."/>
            <person name="Izutsu Y."/>
            <person name="Robert J."/>
            <person name="Fortriede J."/>
            <person name="Burns K."/>
            <person name="Lotay V."/>
            <person name="Karimi K."/>
            <person name="Yasuoka Y."/>
            <person name="Dichmann D.S."/>
            <person name="Flajnik M.F."/>
            <person name="Houston D.W."/>
            <person name="Shendure J."/>
            <person name="DuPasquier L."/>
            <person name="Vize P.D."/>
            <person name="Zorn A.M."/>
            <person name="Ito M."/>
            <person name="Marcotte E.M."/>
            <person name="Wallingford J.B."/>
            <person name="Ito Y."/>
            <person name="Asashima M."/>
            <person name="Ueno N."/>
            <person name="Matsuda Y."/>
            <person name="Veenstra G.J."/>
            <person name="Fujiyama A."/>
            <person name="Harland R.M."/>
            <person name="Taira M."/>
            <person name="Rokhsar D.S."/>
        </authorList>
    </citation>
    <scope>NUCLEOTIDE SEQUENCE [LARGE SCALE GENOMIC DNA]</scope>
    <source>
        <strain evidence="2">J</strain>
    </source>
</reference>
<protein>
    <submittedName>
        <fullName evidence="1">Uncharacterized protein</fullName>
    </submittedName>
</protein>
<dbReference type="Proteomes" id="UP000694892">
    <property type="component" value="Chromosome 8S"/>
</dbReference>
<evidence type="ECO:0000313" key="2">
    <source>
        <dbReference type="Proteomes" id="UP000694892"/>
    </source>
</evidence>
<sequence length="70" mass="7717">MLRLHVSCHLPLQGPQTPTPCASQGLTEGDHCVCSLCILSPGRWQKRRVWNIVWSESVPELQAVCHGATP</sequence>
<dbReference type="EMBL" id="CM004481">
    <property type="protein sequence ID" value="OCT65408.1"/>
    <property type="molecule type" value="Genomic_DNA"/>
</dbReference>
<evidence type="ECO:0000313" key="1">
    <source>
        <dbReference type="EMBL" id="OCT65408.1"/>
    </source>
</evidence>
<accession>A0A974C2N4</accession>
<dbReference type="AlphaFoldDB" id="A0A974C2N4"/>
<proteinExistence type="predicted"/>
<name>A0A974C2N4_XENLA</name>
<organism evidence="1 2">
    <name type="scientific">Xenopus laevis</name>
    <name type="common">African clawed frog</name>
    <dbReference type="NCBI Taxonomy" id="8355"/>
    <lineage>
        <taxon>Eukaryota</taxon>
        <taxon>Metazoa</taxon>
        <taxon>Chordata</taxon>
        <taxon>Craniata</taxon>
        <taxon>Vertebrata</taxon>
        <taxon>Euteleostomi</taxon>
        <taxon>Amphibia</taxon>
        <taxon>Batrachia</taxon>
        <taxon>Anura</taxon>
        <taxon>Pipoidea</taxon>
        <taxon>Pipidae</taxon>
        <taxon>Xenopodinae</taxon>
        <taxon>Xenopus</taxon>
        <taxon>Xenopus</taxon>
    </lineage>
</organism>